<dbReference type="PANTHER" id="PTHR43550:SF3">
    <property type="entry name" value="3-KETODIHYDROSPHINGOSINE REDUCTASE"/>
    <property type="match status" value="1"/>
</dbReference>
<dbReference type="EMBL" id="CYPW01000006">
    <property type="protein sequence ID" value="CUH51253.1"/>
    <property type="molecule type" value="Genomic_DNA"/>
</dbReference>
<dbReference type="RefSeq" id="WP_058238585.1">
    <property type="nucleotide sequence ID" value="NZ_CYPW01000006.1"/>
</dbReference>
<accession>A0A0P1ELZ9</accession>
<dbReference type="Pfam" id="PF00106">
    <property type="entry name" value="adh_short"/>
    <property type="match status" value="1"/>
</dbReference>
<name>A0A0P1ELZ9_9RHOB</name>
<dbReference type="GO" id="GO:0016020">
    <property type="term" value="C:membrane"/>
    <property type="evidence" value="ECO:0007669"/>
    <property type="project" value="GOC"/>
</dbReference>
<keyword evidence="2" id="KW-1185">Reference proteome</keyword>
<proteinExistence type="predicted"/>
<dbReference type="PANTHER" id="PTHR43550">
    <property type="entry name" value="3-KETODIHYDROSPHINGOSINE REDUCTASE"/>
    <property type="match status" value="1"/>
</dbReference>
<sequence length="265" mass="27749">MRAAFVSGGSSGIGFATAHALAVKGHNLALFARDAARLLEARAAILADAPDIQVETYAVDVANRDDFVAALTDAMAKLAPPEIAVASAGMATPGLFIEQSYELHARHMAVNYLGALTLTDILSGPMAAAGGGKIGLIASGAAFFGIYGYSAYAPSKFALRGLSEILHLELAPKNISVTLIYPPDTDTPQLAEELRTKPLATQKITAGGGRAQPSEIARKLIHGMQAGHPVVTPGLQMTLLYRFGSLLAPLLRLYQKHIIARHGAS</sequence>
<evidence type="ECO:0000313" key="1">
    <source>
        <dbReference type="EMBL" id="CUH51253.1"/>
    </source>
</evidence>
<keyword evidence="1" id="KW-0560">Oxidoreductase</keyword>
<reference evidence="1 2" key="1">
    <citation type="submission" date="2015-09" db="EMBL/GenBank/DDBJ databases">
        <authorList>
            <consortium name="Swine Surveillance"/>
        </authorList>
    </citation>
    <scope>NUCLEOTIDE SEQUENCE [LARGE SCALE GENOMIC DNA]</scope>
    <source>
        <strain evidence="1 2">CECT 7688</strain>
    </source>
</reference>
<dbReference type="STRING" id="321267.SHM7688_00687"/>
<dbReference type="Proteomes" id="UP000054823">
    <property type="component" value="Unassembled WGS sequence"/>
</dbReference>
<dbReference type="OrthoDB" id="9781689at2"/>
<dbReference type="AlphaFoldDB" id="A0A0P1ELZ9"/>
<organism evidence="1 2">
    <name type="scientific">Shimia marina</name>
    <dbReference type="NCBI Taxonomy" id="321267"/>
    <lineage>
        <taxon>Bacteria</taxon>
        <taxon>Pseudomonadati</taxon>
        <taxon>Pseudomonadota</taxon>
        <taxon>Alphaproteobacteria</taxon>
        <taxon>Rhodobacterales</taxon>
        <taxon>Roseobacteraceae</taxon>
    </lineage>
</organism>
<dbReference type="SUPFAM" id="SSF51735">
    <property type="entry name" value="NAD(P)-binding Rossmann-fold domains"/>
    <property type="match status" value="1"/>
</dbReference>
<dbReference type="GO" id="GO:0047560">
    <property type="term" value="F:3-dehydrosphinganine reductase activity"/>
    <property type="evidence" value="ECO:0007669"/>
    <property type="project" value="TreeGrafter"/>
</dbReference>
<dbReference type="PRINTS" id="PR00081">
    <property type="entry name" value="GDHRDH"/>
</dbReference>
<dbReference type="GO" id="GO:0006666">
    <property type="term" value="P:3-keto-sphinganine metabolic process"/>
    <property type="evidence" value="ECO:0007669"/>
    <property type="project" value="TreeGrafter"/>
</dbReference>
<gene>
    <name evidence="1" type="primary">acr1_2</name>
    <name evidence="1" type="ORF">SHM7688_00687</name>
</gene>
<dbReference type="InterPro" id="IPR002347">
    <property type="entry name" value="SDR_fam"/>
</dbReference>
<dbReference type="Gene3D" id="3.40.50.720">
    <property type="entry name" value="NAD(P)-binding Rossmann-like Domain"/>
    <property type="match status" value="1"/>
</dbReference>
<dbReference type="InterPro" id="IPR036291">
    <property type="entry name" value="NAD(P)-bd_dom_sf"/>
</dbReference>
<protein>
    <submittedName>
        <fullName evidence="1">Fatty acyl-CoA reductase</fullName>
        <ecNumber evidence="1">1.2.1.-</ecNumber>
    </submittedName>
</protein>
<dbReference type="GO" id="GO:0030148">
    <property type="term" value="P:sphingolipid biosynthetic process"/>
    <property type="evidence" value="ECO:0007669"/>
    <property type="project" value="TreeGrafter"/>
</dbReference>
<dbReference type="EC" id="1.2.1.-" evidence="1"/>
<evidence type="ECO:0000313" key="2">
    <source>
        <dbReference type="Proteomes" id="UP000054823"/>
    </source>
</evidence>